<comment type="caution">
    <text evidence="2">The sequence shown here is derived from an EMBL/GenBank/DDBJ whole genome shotgun (WGS) entry which is preliminary data.</text>
</comment>
<evidence type="ECO:0000313" key="2">
    <source>
        <dbReference type="EMBL" id="KAH0436432.1"/>
    </source>
</evidence>
<evidence type="ECO:0000256" key="1">
    <source>
        <dbReference type="SAM" id="MobiDB-lite"/>
    </source>
</evidence>
<evidence type="ECO:0000313" key="3">
    <source>
        <dbReference type="Proteomes" id="UP000775213"/>
    </source>
</evidence>
<sequence>MDLDGFWRSLRATECFLVYRGRAFSVLRQNLLPFIFFFSIQSSNTPGFSLLLTSLAPLSSDLLIVAGFPTAMPVFRSDFSQLTPTPSASPDPFTDTTSPSC</sequence>
<keyword evidence="3" id="KW-1185">Reference proteome</keyword>
<feature type="region of interest" description="Disordered" evidence="1">
    <location>
        <begin position="81"/>
        <end position="101"/>
    </location>
</feature>
<reference evidence="2 3" key="1">
    <citation type="journal article" date="2021" name="Hortic Res">
        <title>Chromosome-scale assembly of the Dendrobium chrysotoxum genome enhances the understanding of orchid evolution.</title>
        <authorList>
            <person name="Zhang Y."/>
            <person name="Zhang G.Q."/>
            <person name="Zhang D."/>
            <person name="Liu X.D."/>
            <person name="Xu X.Y."/>
            <person name="Sun W.H."/>
            <person name="Yu X."/>
            <person name="Zhu X."/>
            <person name="Wang Z.W."/>
            <person name="Zhao X."/>
            <person name="Zhong W.Y."/>
            <person name="Chen H."/>
            <person name="Yin W.L."/>
            <person name="Huang T."/>
            <person name="Niu S.C."/>
            <person name="Liu Z.J."/>
        </authorList>
    </citation>
    <scope>NUCLEOTIDE SEQUENCE [LARGE SCALE GENOMIC DNA]</scope>
    <source>
        <strain evidence="2">Lindl</strain>
    </source>
</reference>
<dbReference type="Proteomes" id="UP000775213">
    <property type="component" value="Unassembled WGS sequence"/>
</dbReference>
<dbReference type="AlphaFoldDB" id="A0AAV7FMI8"/>
<accession>A0AAV7FMI8</accession>
<dbReference type="EMBL" id="JAGFBR010000750">
    <property type="protein sequence ID" value="KAH0436432.1"/>
    <property type="molecule type" value="Genomic_DNA"/>
</dbReference>
<organism evidence="2 3">
    <name type="scientific">Dendrobium chrysotoxum</name>
    <name type="common">Orchid</name>
    <dbReference type="NCBI Taxonomy" id="161865"/>
    <lineage>
        <taxon>Eukaryota</taxon>
        <taxon>Viridiplantae</taxon>
        <taxon>Streptophyta</taxon>
        <taxon>Embryophyta</taxon>
        <taxon>Tracheophyta</taxon>
        <taxon>Spermatophyta</taxon>
        <taxon>Magnoliopsida</taxon>
        <taxon>Liliopsida</taxon>
        <taxon>Asparagales</taxon>
        <taxon>Orchidaceae</taxon>
        <taxon>Epidendroideae</taxon>
        <taxon>Malaxideae</taxon>
        <taxon>Dendrobiinae</taxon>
        <taxon>Dendrobium</taxon>
    </lineage>
</organism>
<proteinExistence type="predicted"/>
<name>A0AAV7FMI8_DENCH</name>
<protein>
    <submittedName>
        <fullName evidence="2">Uncharacterized protein</fullName>
    </submittedName>
</protein>
<gene>
    <name evidence="2" type="ORF">IEQ34_026407</name>
</gene>